<feature type="chain" id="PRO_5022896595" evidence="2">
    <location>
        <begin position="25"/>
        <end position="441"/>
    </location>
</feature>
<evidence type="ECO:0000313" key="3">
    <source>
        <dbReference type="EMBL" id="KAA0148937.1"/>
    </source>
</evidence>
<evidence type="ECO:0000256" key="2">
    <source>
        <dbReference type="SAM" id="SignalP"/>
    </source>
</evidence>
<feature type="signal peptide" evidence="2">
    <location>
        <begin position="1"/>
        <end position="24"/>
    </location>
</feature>
<protein>
    <submittedName>
        <fullName evidence="3">Uncharacterized protein</fullName>
    </submittedName>
</protein>
<feature type="transmembrane region" description="Helical" evidence="1">
    <location>
        <begin position="305"/>
        <end position="330"/>
    </location>
</feature>
<feature type="transmembrane region" description="Helical" evidence="1">
    <location>
        <begin position="376"/>
        <end position="396"/>
    </location>
</feature>
<keyword evidence="1" id="KW-0812">Transmembrane</keyword>
<gene>
    <name evidence="3" type="ORF">FNF31_07296</name>
</gene>
<keyword evidence="2" id="KW-0732">Signal</keyword>
<keyword evidence="1" id="KW-1133">Transmembrane helix</keyword>
<organism evidence="3 4">
    <name type="scientific">Cafeteria roenbergensis</name>
    <name type="common">Marine flagellate</name>
    <dbReference type="NCBI Taxonomy" id="33653"/>
    <lineage>
        <taxon>Eukaryota</taxon>
        <taxon>Sar</taxon>
        <taxon>Stramenopiles</taxon>
        <taxon>Bigyra</taxon>
        <taxon>Opalozoa</taxon>
        <taxon>Bicosoecida</taxon>
        <taxon>Cafeteriaceae</taxon>
        <taxon>Cafeteria</taxon>
    </lineage>
</organism>
<proteinExistence type="predicted"/>
<feature type="transmembrane region" description="Helical" evidence="1">
    <location>
        <begin position="112"/>
        <end position="136"/>
    </location>
</feature>
<accession>A0A5A8C8F6</accession>
<evidence type="ECO:0000256" key="1">
    <source>
        <dbReference type="SAM" id="Phobius"/>
    </source>
</evidence>
<sequence>MLVPMVVMLVAKWIVFVKWRDAFALRVSEAFPSGSDPAMAAAWLCPLGLASDAEEEALGFSCDLLLPTTPPSLAGNASSFAVNATALSYVVCGQYASIRSQPEVEAAFRSGYGWMLVLAFIVALLHVVAFTAWAWAALSARCTGRPGLCSLQLLLLLQDSVLPPLVPLPASLRLVVGRSWHVRHALTWTFVSPALAVGLAQGQYYDDRGVCSALAAVVAVVSAGMAVYVMPWGRVPGCRRGVAKREGAVNDEIAVGVVASLIAESACFACWSGQLLECWGSTWLGMARAPRDATLLREVSCESGWWVGLQCCLILWGLVPALWVGTGFALRGRIDGGLVQIVVGVVAIILLAMPSVATAVGVVLFSQPLVGFDIGFVEFGGIDVLTILLIAMIAFVQAESSREPFADERVLRLIQPHYGLRGFVTAHEARAALREVQRRAC</sequence>
<reference evidence="3 4" key="1">
    <citation type="submission" date="2019-07" db="EMBL/GenBank/DDBJ databases">
        <title>Genomes of Cafeteria roenbergensis.</title>
        <authorList>
            <person name="Fischer M.G."/>
            <person name="Hackl T."/>
            <person name="Roman M."/>
        </authorList>
    </citation>
    <scope>NUCLEOTIDE SEQUENCE [LARGE SCALE GENOMIC DNA]</scope>
    <source>
        <strain evidence="3 4">Cflag</strain>
    </source>
</reference>
<comment type="caution">
    <text evidence="3">The sequence shown here is derived from an EMBL/GenBank/DDBJ whole genome shotgun (WGS) entry which is preliminary data.</text>
</comment>
<evidence type="ECO:0000313" key="4">
    <source>
        <dbReference type="Proteomes" id="UP000325113"/>
    </source>
</evidence>
<dbReference type="Proteomes" id="UP000325113">
    <property type="component" value="Unassembled WGS sequence"/>
</dbReference>
<dbReference type="EMBL" id="VLTM01000141">
    <property type="protein sequence ID" value="KAA0148937.1"/>
    <property type="molecule type" value="Genomic_DNA"/>
</dbReference>
<keyword evidence="1" id="KW-0472">Membrane</keyword>
<dbReference type="AlphaFoldDB" id="A0A5A8C8F6"/>
<feature type="transmembrane region" description="Helical" evidence="1">
    <location>
        <begin position="209"/>
        <end position="230"/>
    </location>
</feature>
<name>A0A5A8C8F6_CAFRO</name>
<feature type="transmembrane region" description="Helical" evidence="1">
    <location>
        <begin position="342"/>
        <end position="364"/>
    </location>
</feature>